<reference evidence="1 2" key="1">
    <citation type="submission" date="2019-06" db="EMBL/GenBank/DDBJ databases">
        <title>WGS assembly of Gossypium darwinii.</title>
        <authorList>
            <person name="Chen Z.J."/>
            <person name="Sreedasyam A."/>
            <person name="Ando A."/>
            <person name="Song Q."/>
            <person name="De L."/>
            <person name="Hulse-Kemp A."/>
            <person name="Ding M."/>
            <person name="Ye W."/>
            <person name="Kirkbride R."/>
            <person name="Jenkins J."/>
            <person name="Plott C."/>
            <person name="Lovell J."/>
            <person name="Lin Y.-M."/>
            <person name="Vaughn R."/>
            <person name="Liu B."/>
            <person name="Li W."/>
            <person name="Simpson S."/>
            <person name="Scheffler B."/>
            <person name="Saski C."/>
            <person name="Grover C."/>
            <person name="Hu G."/>
            <person name="Conover J."/>
            <person name="Carlson J."/>
            <person name="Shu S."/>
            <person name="Boston L."/>
            <person name="Williams M."/>
            <person name="Peterson D."/>
            <person name="Mcgee K."/>
            <person name="Jones D."/>
            <person name="Wendel J."/>
            <person name="Stelly D."/>
            <person name="Grimwood J."/>
            <person name="Schmutz J."/>
        </authorList>
    </citation>
    <scope>NUCLEOTIDE SEQUENCE [LARGE SCALE GENOMIC DNA]</scope>
    <source>
        <strain evidence="1">1808015.09</strain>
    </source>
</reference>
<accession>A0A5D2AFZ9</accession>
<proteinExistence type="predicted"/>
<name>A0A5D2AFZ9_GOSDA</name>
<gene>
    <name evidence="1" type="ORF">ES288_D12G239700v1</name>
</gene>
<dbReference type="Proteomes" id="UP000323506">
    <property type="component" value="Chromosome D12"/>
</dbReference>
<evidence type="ECO:0000313" key="2">
    <source>
        <dbReference type="Proteomes" id="UP000323506"/>
    </source>
</evidence>
<sequence>MALLFIQEKSLLSQFIFMMQESHHNPHTRASCSISLLRLTAQSEISSSNAPDILGGRSKHATVRTFRRNQFLS</sequence>
<dbReference type="AlphaFoldDB" id="A0A5D2AFZ9"/>
<dbReference type="EMBL" id="CM017712">
    <property type="protein sequence ID" value="TYG42222.1"/>
    <property type="molecule type" value="Genomic_DNA"/>
</dbReference>
<protein>
    <submittedName>
        <fullName evidence="1">Uncharacterized protein</fullName>
    </submittedName>
</protein>
<keyword evidence="2" id="KW-1185">Reference proteome</keyword>
<organism evidence="1 2">
    <name type="scientific">Gossypium darwinii</name>
    <name type="common">Darwin's cotton</name>
    <name type="synonym">Gossypium barbadense var. darwinii</name>
    <dbReference type="NCBI Taxonomy" id="34276"/>
    <lineage>
        <taxon>Eukaryota</taxon>
        <taxon>Viridiplantae</taxon>
        <taxon>Streptophyta</taxon>
        <taxon>Embryophyta</taxon>
        <taxon>Tracheophyta</taxon>
        <taxon>Spermatophyta</taxon>
        <taxon>Magnoliopsida</taxon>
        <taxon>eudicotyledons</taxon>
        <taxon>Gunneridae</taxon>
        <taxon>Pentapetalae</taxon>
        <taxon>rosids</taxon>
        <taxon>malvids</taxon>
        <taxon>Malvales</taxon>
        <taxon>Malvaceae</taxon>
        <taxon>Malvoideae</taxon>
        <taxon>Gossypium</taxon>
    </lineage>
</organism>
<evidence type="ECO:0000313" key="1">
    <source>
        <dbReference type="EMBL" id="TYG42222.1"/>
    </source>
</evidence>